<dbReference type="EMBL" id="CAVMJV010000066">
    <property type="protein sequence ID" value="CAK5087512.1"/>
    <property type="molecule type" value="Genomic_DNA"/>
</dbReference>
<organism evidence="1 2">
    <name type="scientific">Meloidogyne enterolobii</name>
    <name type="common">Root-knot nematode worm</name>
    <name type="synonym">Meloidogyne mayaguensis</name>
    <dbReference type="NCBI Taxonomy" id="390850"/>
    <lineage>
        <taxon>Eukaryota</taxon>
        <taxon>Metazoa</taxon>
        <taxon>Ecdysozoa</taxon>
        <taxon>Nematoda</taxon>
        <taxon>Chromadorea</taxon>
        <taxon>Rhabditida</taxon>
        <taxon>Tylenchina</taxon>
        <taxon>Tylenchomorpha</taxon>
        <taxon>Tylenchoidea</taxon>
        <taxon>Meloidogynidae</taxon>
        <taxon>Meloidogyninae</taxon>
        <taxon>Meloidogyne</taxon>
    </lineage>
</organism>
<proteinExistence type="predicted"/>
<name>A0ACB1A7Q6_MELEN</name>
<gene>
    <name evidence="1" type="ORF">MENTE1834_LOCUS35103</name>
</gene>
<evidence type="ECO:0000313" key="2">
    <source>
        <dbReference type="Proteomes" id="UP001497535"/>
    </source>
</evidence>
<comment type="caution">
    <text evidence="1">The sequence shown here is derived from an EMBL/GenBank/DDBJ whole genome shotgun (WGS) entry which is preliminary data.</text>
</comment>
<keyword evidence="2" id="KW-1185">Reference proteome</keyword>
<evidence type="ECO:0000313" key="1">
    <source>
        <dbReference type="EMBL" id="CAK5087512.1"/>
    </source>
</evidence>
<accession>A0ACB1A7Q6</accession>
<protein>
    <submittedName>
        <fullName evidence="1">Uncharacterized protein</fullName>
    </submittedName>
</protein>
<dbReference type="Proteomes" id="UP001497535">
    <property type="component" value="Unassembled WGS sequence"/>
</dbReference>
<reference evidence="1" key="1">
    <citation type="submission" date="2023-11" db="EMBL/GenBank/DDBJ databases">
        <authorList>
            <person name="Poullet M."/>
        </authorList>
    </citation>
    <scope>NUCLEOTIDE SEQUENCE</scope>
    <source>
        <strain evidence="1">E1834</strain>
    </source>
</reference>
<sequence length="77" mass="8579">MKSVASKSTAGHALTLKEIIEECRAFMANKIKAMYFVKEKISEVKHEVPAVNTVEKVKCYKKGKMKMELSANKSGSN</sequence>